<dbReference type="EMBL" id="AKHW03000635">
    <property type="protein sequence ID" value="KYO45034.1"/>
    <property type="molecule type" value="Genomic_DNA"/>
</dbReference>
<dbReference type="AlphaFoldDB" id="A0A151P7N7"/>
<dbReference type="SUPFAM" id="SSF48726">
    <property type="entry name" value="Immunoglobulin"/>
    <property type="match status" value="1"/>
</dbReference>
<feature type="domain" description="Immunoglobulin V-set" evidence="3">
    <location>
        <begin position="46"/>
        <end position="127"/>
    </location>
</feature>
<keyword evidence="2" id="KW-0732">Signal</keyword>
<evidence type="ECO:0000256" key="1">
    <source>
        <dbReference type="SAM" id="Phobius"/>
    </source>
</evidence>
<evidence type="ECO:0000259" key="3">
    <source>
        <dbReference type="Pfam" id="PF07686"/>
    </source>
</evidence>
<sequence>MQGKLLALLFSLACLSPGVMMNQGSRETYPHFSTTVLLTGTNLNLSLVFNVEWSFLLDGTEESGVTILTFSPSSHRKIITDGYKERVVFSETDFSLQINHFTSSDEGIYVLNIQVHEGDPQISRTKIKVISVSSWTSYGFFGYPGYLGYIVISFYIFLLIRRIWKSSKTQPECIYENIEV</sequence>
<dbReference type="InterPro" id="IPR013106">
    <property type="entry name" value="Ig_V-set"/>
</dbReference>
<proteinExistence type="predicted"/>
<name>A0A151P7N7_ALLMI</name>
<comment type="caution">
    <text evidence="4">The sequence shown here is derived from an EMBL/GenBank/DDBJ whole genome shotgun (WGS) entry which is preliminary data.</text>
</comment>
<gene>
    <name evidence="4" type="ORF">Y1Q_0007344</name>
</gene>
<keyword evidence="1" id="KW-0472">Membrane</keyword>
<dbReference type="InterPro" id="IPR013783">
    <property type="entry name" value="Ig-like_fold"/>
</dbReference>
<dbReference type="Pfam" id="PF07686">
    <property type="entry name" value="V-set"/>
    <property type="match status" value="1"/>
</dbReference>
<reference evidence="4 5" key="1">
    <citation type="journal article" date="2012" name="Genome Biol.">
        <title>Sequencing three crocodilian genomes to illuminate the evolution of archosaurs and amniotes.</title>
        <authorList>
            <person name="St John J.A."/>
            <person name="Braun E.L."/>
            <person name="Isberg S.R."/>
            <person name="Miles L.G."/>
            <person name="Chong A.Y."/>
            <person name="Gongora J."/>
            <person name="Dalzell P."/>
            <person name="Moran C."/>
            <person name="Bed'hom B."/>
            <person name="Abzhanov A."/>
            <person name="Burgess S.C."/>
            <person name="Cooksey A.M."/>
            <person name="Castoe T.A."/>
            <person name="Crawford N.G."/>
            <person name="Densmore L.D."/>
            <person name="Drew J.C."/>
            <person name="Edwards S.V."/>
            <person name="Faircloth B.C."/>
            <person name="Fujita M.K."/>
            <person name="Greenwold M.J."/>
            <person name="Hoffmann F.G."/>
            <person name="Howard J.M."/>
            <person name="Iguchi T."/>
            <person name="Janes D.E."/>
            <person name="Khan S.Y."/>
            <person name="Kohno S."/>
            <person name="de Koning A.J."/>
            <person name="Lance S.L."/>
            <person name="McCarthy F.M."/>
            <person name="McCormack J.E."/>
            <person name="Merchant M.E."/>
            <person name="Peterson D.G."/>
            <person name="Pollock D.D."/>
            <person name="Pourmand N."/>
            <person name="Raney B.J."/>
            <person name="Roessler K.A."/>
            <person name="Sanford J.R."/>
            <person name="Sawyer R.H."/>
            <person name="Schmidt C.J."/>
            <person name="Triplett E.W."/>
            <person name="Tuberville T.D."/>
            <person name="Venegas-Anaya M."/>
            <person name="Howard J.T."/>
            <person name="Jarvis E.D."/>
            <person name="Guillette L.J.Jr."/>
            <person name="Glenn T.C."/>
            <person name="Green R.E."/>
            <person name="Ray D.A."/>
        </authorList>
    </citation>
    <scope>NUCLEOTIDE SEQUENCE [LARGE SCALE GENOMIC DNA]</scope>
    <source>
        <strain evidence="4">KSC_2009_1</strain>
    </source>
</reference>
<dbReference type="Proteomes" id="UP000050525">
    <property type="component" value="Unassembled WGS sequence"/>
</dbReference>
<feature type="transmembrane region" description="Helical" evidence="1">
    <location>
        <begin position="140"/>
        <end position="160"/>
    </location>
</feature>
<keyword evidence="1" id="KW-0812">Transmembrane</keyword>
<dbReference type="Gene3D" id="2.60.40.10">
    <property type="entry name" value="Immunoglobulins"/>
    <property type="match status" value="1"/>
</dbReference>
<dbReference type="STRING" id="8496.A0A151P7N7"/>
<evidence type="ECO:0000313" key="5">
    <source>
        <dbReference type="Proteomes" id="UP000050525"/>
    </source>
</evidence>
<accession>A0A151P7N7</accession>
<feature type="chain" id="PRO_5007586767" description="Immunoglobulin V-set domain-containing protein" evidence="2">
    <location>
        <begin position="22"/>
        <end position="180"/>
    </location>
</feature>
<evidence type="ECO:0000256" key="2">
    <source>
        <dbReference type="SAM" id="SignalP"/>
    </source>
</evidence>
<dbReference type="InterPro" id="IPR036179">
    <property type="entry name" value="Ig-like_dom_sf"/>
</dbReference>
<protein>
    <recommendedName>
        <fullName evidence="3">Immunoglobulin V-set domain-containing protein</fullName>
    </recommendedName>
</protein>
<feature type="signal peptide" evidence="2">
    <location>
        <begin position="1"/>
        <end position="21"/>
    </location>
</feature>
<keyword evidence="5" id="KW-1185">Reference proteome</keyword>
<keyword evidence="1" id="KW-1133">Transmembrane helix</keyword>
<evidence type="ECO:0000313" key="4">
    <source>
        <dbReference type="EMBL" id="KYO45034.1"/>
    </source>
</evidence>
<organism evidence="4 5">
    <name type="scientific">Alligator mississippiensis</name>
    <name type="common">American alligator</name>
    <dbReference type="NCBI Taxonomy" id="8496"/>
    <lineage>
        <taxon>Eukaryota</taxon>
        <taxon>Metazoa</taxon>
        <taxon>Chordata</taxon>
        <taxon>Craniata</taxon>
        <taxon>Vertebrata</taxon>
        <taxon>Euteleostomi</taxon>
        <taxon>Archelosauria</taxon>
        <taxon>Archosauria</taxon>
        <taxon>Crocodylia</taxon>
        <taxon>Alligatoridae</taxon>
        <taxon>Alligatorinae</taxon>
        <taxon>Alligator</taxon>
    </lineage>
</organism>